<protein>
    <submittedName>
        <fullName evidence="1">Uncharacterized protein</fullName>
    </submittedName>
</protein>
<proteinExistence type="predicted"/>
<organism evidence="1">
    <name type="scientific">Anguilla anguilla</name>
    <name type="common">European freshwater eel</name>
    <name type="synonym">Muraena anguilla</name>
    <dbReference type="NCBI Taxonomy" id="7936"/>
    <lineage>
        <taxon>Eukaryota</taxon>
        <taxon>Metazoa</taxon>
        <taxon>Chordata</taxon>
        <taxon>Craniata</taxon>
        <taxon>Vertebrata</taxon>
        <taxon>Euteleostomi</taxon>
        <taxon>Actinopterygii</taxon>
        <taxon>Neopterygii</taxon>
        <taxon>Teleostei</taxon>
        <taxon>Anguilliformes</taxon>
        <taxon>Anguillidae</taxon>
        <taxon>Anguilla</taxon>
    </lineage>
</organism>
<evidence type="ECO:0000313" key="1">
    <source>
        <dbReference type="EMBL" id="JAH15882.1"/>
    </source>
</evidence>
<reference evidence="1" key="2">
    <citation type="journal article" date="2015" name="Fish Shellfish Immunol.">
        <title>Early steps in the European eel (Anguilla anguilla)-Vibrio vulnificus interaction in the gills: Role of the RtxA13 toxin.</title>
        <authorList>
            <person name="Callol A."/>
            <person name="Pajuelo D."/>
            <person name="Ebbesson L."/>
            <person name="Teles M."/>
            <person name="MacKenzie S."/>
            <person name="Amaro C."/>
        </authorList>
    </citation>
    <scope>NUCLEOTIDE SEQUENCE</scope>
</reference>
<sequence>MSICKMNMNVWYMVPYCDL</sequence>
<name>A0A0E9QHC4_ANGAN</name>
<reference evidence="1" key="1">
    <citation type="submission" date="2014-11" db="EMBL/GenBank/DDBJ databases">
        <authorList>
            <person name="Amaro Gonzalez C."/>
        </authorList>
    </citation>
    <scope>NUCLEOTIDE SEQUENCE</scope>
</reference>
<accession>A0A0E9QHC4</accession>
<dbReference type="EMBL" id="GBXM01097291">
    <property type="protein sequence ID" value="JAH11286.1"/>
    <property type="molecule type" value="Transcribed_RNA"/>
</dbReference>
<dbReference type="EMBL" id="GBXM01092695">
    <property type="protein sequence ID" value="JAH15882.1"/>
    <property type="molecule type" value="Transcribed_RNA"/>
</dbReference>
<dbReference type="AlphaFoldDB" id="A0A0E9QHC4"/>